<feature type="domain" description="EF-hand" evidence="2">
    <location>
        <begin position="39"/>
        <end position="65"/>
    </location>
</feature>
<feature type="compositionally biased region" description="Polar residues" evidence="1">
    <location>
        <begin position="1"/>
        <end position="20"/>
    </location>
</feature>
<dbReference type="GO" id="GO:0005509">
    <property type="term" value="F:calcium ion binding"/>
    <property type="evidence" value="ECO:0007669"/>
    <property type="project" value="InterPro"/>
</dbReference>
<evidence type="ECO:0000313" key="4">
    <source>
        <dbReference type="Proteomes" id="UP000237000"/>
    </source>
</evidence>
<keyword evidence="4" id="KW-1185">Reference proteome</keyword>
<dbReference type="InterPro" id="IPR002048">
    <property type="entry name" value="EF_hand_dom"/>
</dbReference>
<dbReference type="InterPro" id="IPR011992">
    <property type="entry name" value="EF-hand-dom_pair"/>
</dbReference>
<sequence length="105" mass="11991">MARLISRNSPSFTADRTPTSAVAPEPPLLPETRSSNKPFDLYDLDKNGLTSVSEFHTVLKGLGEKCSLCFYFRKRQLLGVQEDDDLRLNINSTHLIMKSNQRFRF</sequence>
<proteinExistence type="predicted"/>
<dbReference type="EMBL" id="JXTC01000167">
    <property type="protein sequence ID" value="PON84134.1"/>
    <property type="molecule type" value="Genomic_DNA"/>
</dbReference>
<gene>
    <name evidence="3" type="ORF">TorRG33x02_200320</name>
</gene>
<reference evidence="4" key="1">
    <citation type="submission" date="2016-06" db="EMBL/GenBank/DDBJ databases">
        <title>Parallel loss of symbiosis genes in relatives of nitrogen-fixing non-legume Parasponia.</title>
        <authorList>
            <person name="Van Velzen R."/>
            <person name="Holmer R."/>
            <person name="Bu F."/>
            <person name="Rutten L."/>
            <person name="Van Zeijl A."/>
            <person name="Liu W."/>
            <person name="Santuari L."/>
            <person name="Cao Q."/>
            <person name="Sharma T."/>
            <person name="Shen D."/>
            <person name="Roswanjaya Y."/>
            <person name="Wardhani T."/>
            <person name="Kalhor M.S."/>
            <person name="Jansen J."/>
            <person name="Van den Hoogen J."/>
            <person name="Gungor B."/>
            <person name="Hartog M."/>
            <person name="Hontelez J."/>
            <person name="Verver J."/>
            <person name="Yang W.-C."/>
            <person name="Schijlen E."/>
            <person name="Repin R."/>
            <person name="Schilthuizen M."/>
            <person name="Schranz E."/>
            <person name="Heidstra R."/>
            <person name="Miyata K."/>
            <person name="Fedorova E."/>
            <person name="Kohlen W."/>
            <person name="Bisseling T."/>
            <person name="Smit S."/>
            <person name="Geurts R."/>
        </authorList>
    </citation>
    <scope>NUCLEOTIDE SEQUENCE [LARGE SCALE GENOMIC DNA]</scope>
    <source>
        <strain evidence="4">cv. RG33-2</strain>
    </source>
</reference>
<evidence type="ECO:0000256" key="1">
    <source>
        <dbReference type="SAM" id="MobiDB-lite"/>
    </source>
</evidence>
<dbReference type="AlphaFoldDB" id="A0A2P5EF30"/>
<organism evidence="3 4">
    <name type="scientific">Trema orientale</name>
    <name type="common">Charcoal tree</name>
    <name type="synonym">Celtis orientalis</name>
    <dbReference type="NCBI Taxonomy" id="63057"/>
    <lineage>
        <taxon>Eukaryota</taxon>
        <taxon>Viridiplantae</taxon>
        <taxon>Streptophyta</taxon>
        <taxon>Embryophyta</taxon>
        <taxon>Tracheophyta</taxon>
        <taxon>Spermatophyta</taxon>
        <taxon>Magnoliopsida</taxon>
        <taxon>eudicotyledons</taxon>
        <taxon>Gunneridae</taxon>
        <taxon>Pentapetalae</taxon>
        <taxon>rosids</taxon>
        <taxon>fabids</taxon>
        <taxon>Rosales</taxon>
        <taxon>Cannabaceae</taxon>
        <taxon>Trema</taxon>
    </lineage>
</organism>
<dbReference type="Proteomes" id="UP000237000">
    <property type="component" value="Unassembled WGS sequence"/>
</dbReference>
<dbReference type="InParanoid" id="A0A2P5EF30"/>
<name>A0A2P5EF30_TREOI</name>
<accession>A0A2P5EF30</accession>
<evidence type="ECO:0000313" key="3">
    <source>
        <dbReference type="EMBL" id="PON84134.1"/>
    </source>
</evidence>
<feature type="region of interest" description="Disordered" evidence="1">
    <location>
        <begin position="1"/>
        <end position="36"/>
    </location>
</feature>
<comment type="caution">
    <text evidence="3">The sequence shown here is derived from an EMBL/GenBank/DDBJ whole genome shotgun (WGS) entry which is preliminary data.</text>
</comment>
<dbReference type="PROSITE" id="PS50222">
    <property type="entry name" value="EF_HAND_2"/>
    <property type="match status" value="1"/>
</dbReference>
<dbReference type="SUPFAM" id="SSF47473">
    <property type="entry name" value="EF-hand"/>
    <property type="match status" value="1"/>
</dbReference>
<evidence type="ECO:0000259" key="2">
    <source>
        <dbReference type="PROSITE" id="PS50222"/>
    </source>
</evidence>
<protein>
    <submittedName>
        <fullName evidence="3">Parvalbumin</fullName>
    </submittedName>
</protein>